<keyword evidence="2" id="KW-0645">Protease</keyword>
<dbReference type="InterPro" id="IPR038765">
    <property type="entry name" value="Papain-like_cys_pep_sf"/>
</dbReference>
<evidence type="ECO:0000313" key="3">
    <source>
        <dbReference type="Proteomes" id="UP000564677"/>
    </source>
</evidence>
<organism evidence="2 3">
    <name type="scientific">Sphingomonas leidyi</name>
    <dbReference type="NCBI Taxonomy" id="68569"/>
    <lineage>
        <taxon>Bacteria</taxon>
        <taxon>Pseudomonadati</taxon>
        <taxon>Pseudomonadota</taxon>
        <taxon>Alphaproteobacteria</taxon>
        <taxon>Sphingomonadales</taxon>
        <taxon>Sphingomonadaceae</taxon>
        <taxon>Sphingomonas</taxon>
    </lineage>
</organism>
<reference evidence="2 3" key="1">
    <citation type="submission" date="2020-03" db="EMBL/GenBank/DDBJ databases">
        <title>Genomic Encyclopedia of Type Strains, Phase IV (KMG-IV): sequencing the most valuable type-strain genomes for metagenomic binning, comparative biology and taxonomic classification.</title>
        <authorList>
            <person name="Goeker M."/>
        </authorList>
    </citation>
    <scope>NUCLEOTIDE SEQUENCE [LARGE SCALE GENOMIC DNA]</scope>
    <source>
        <strain evidence="2 3">DSM 4733</strain>
    </source>
</reference>
<proteinExistence type="predicted"/>
<dbReference type="Proteomes" id="UP000564677">
    <property type="component" value="Unassembled WGS sequence"/>
</dbReference>
<dbReference type="AlphaFoldDB" id="A0A7X5ZTU9"/>
<dbReference type="PANTHER" id="PTHR33490:SF6">
    <property type="entry name" value="SLL1049 PROTEIN"/>
    <property type="match status" value="1"/>
</dbReference>
<comment type="caution">
    <text evidence="2">The sequence shown here is derived from an EMBL/GenBank/DDBJ whole genome shotgun (WGS) entry which is preliminary data.</text>
</comment>
<dbReference type="Pfam" id="PF08379">
    <property type="entry name" value="Bact_transglu_N"/>
    <property type="match status" value="1"/>
</dbReference>
<feature type="domain" description="Transglutaminase-like" evidence="1">
    <location>
        <begin position="160"/>
        <end position="222"/>
    </location>
</feature>
<protein>
    <submittedName>
        <fullName evidence="2">Transglutaminase-like putative cysteine protease</fullName>
    </submittedName>
</protein>
<dbReference type="Pfam" id="PF01841">
    <property type="entry name" value="Transglut_core"/>
    <property type="match status" value="1"/>
</dbReference>
<evidence type="ECO:0000313" key="2">
    <source>
        <dbReference type="EMBL" id="NIJ63360.1"/>
    </source>
</evidence>
<dbReference type="PANTHER" id="PTHR33490">
    <property type="entry name" value="BLR5614 PROTEIN-RELATED"/>
    <property type="match status" value="1"/>
</dbReference>
<sequence length="270" mass="28834">MRIAIEHRTTYRFSEPQARIVQMLRLTPCDTQDQTVVSWLVGVDRDARLRDTGDGFGNMVTMLYAEGPIEALDITVTGEVLTSEASGVVRGALEPLPPLFYLRGTARTEASDALFVFAADSAGTADDTLERLHAFNAALHRRFPCVPDLPDAGCTASRAFETGGKVSSRDVAQMFIAGARGLMVPARYASGYRAEDAARSAPHAWAEAHVEGLGWVGFDPSTGLSPDESYVRVAIGLDASGAAATGGMRIGHGQEQLAVDLHVDRLGGEE</sequence>
<dbReference type="GO" id="GO:0006508">
    <property type="term" value="P:proteolysis"/>
    <property type="evidence" value="ECO:0007669"/>
    <property type="project" value="UniProtKB-KW"/>
</dbReference>
<dbReference type="InterPro" id="IPR013589">
    <property type="entry name" value="Bac_transglu_N"/>
</dbReference>
<accession>A0A7X5ZTU9</accession>
<dbReference type="EMBL" id="JAASQV010000001">
    <property type="protein sequence ID" value="NIJ63360.1"/>
    <property type="molecule type" value="Genomic_DNA"/>
</dbReference>
<evidence type="ECO:0000259" key="1">
    <source>
        <dbReference type="SMART" id="SM00460"/>
    </source>
</evidence>
<dbReference type="SMART" id="SM00460">
    <property type="entry name" value="TGc"/>
    <property type="match status" value="1"/>
</dbReference>
<keyword evidence="2" id="KW-0378">Hydrolase</keyword>
<dbReference type="RefSeq" id="WP_167297919.1">
    <property type="nucleotide sequence ID" value="NZ_CP170557.1"/>
</dbReference>
<dbReference type="Gene3D" id="3.10.620.30">
    <property type="match status" value="1"/>
</dbReference>
<dbReference type="SUPFAM" id="SSF54001">
    <property type="entry name" value="Cysteine proteinases"/>
    <property type="match status" value="1"/>
</dbReference>
<gene>
    <name evidence="2" type="ORF">FHR20_000291</name>
</gene>
<dbReference type="GO" id="GO:0008233">
    <property type="term" value="F:peptidase activity"/>
    <property type="evidence" value="ECO:0007669"/>
    <property type="project" value="UniProtKB-KW"/>
</dbReference>
<keyword evidence="3" id="KW-1185">Reference proteome</keyword>
<dbReference type="InterPro" id="IPR002931">
    <property type="entry name" value="Transglutaminase-like"/>
</dbReference>
<name>A0A7X5ZTU9_9SPHN</name>